<name>A0ABT8M541_9EURY</name>
<dbReference type="RefSeq" id="WP_301678316.1">
    <property type="nucleotide sequence ID" value="NZ_VCYI01000018.1"/>
</dbReference>
<sequence>MNGKIGMRALSALFAVLLVSAGVVSVVSATNNPQAEPHNTTFRLVDSVQPPLFDWSGVEPASAMTGSDLTTIILSEAYVTKQVGLQSPGIVELSLPFSAFGESDCSVEKSPDYLIQVGIAEDDPVAVLTIPDTMLRALNGDPGCIDLSFPLEYFSHYTDISTYYRQHPENTASSSRSKLSDSDLAVINSLEVNMERDGQQYLSRVRFRADSGNEVTYLTGKIRPYYYSNSGARYTIFQEREINLNRFDASGEPLDTIEIVVEYEDALPGVGNIKLYPVVYDEGSLIYPGPDPYIDVSRSSLPHEYNYYVLIGSGSTLGKYEIWLQDTTTEEWLGYYYYDDDSDPSQFIKRSVGSSELLLWDDSTFSFDARTSPIMDEWCRQGSTWDRPADVFSYYDRQHDSYVSTSYSTGSGIIYTHTYCSGSGSS</sequence>
<organism evidence="1 2">
    <name type="scientific">Methanoculleus methanifontis</name>
    <dbReference type="NCBI Taxonomy" id="2584086"/>
    <lineage>
        <taxon>Archaea</taxon>
        <taxon>Methanobacteriati</taxon>
        <taxon>Methanobacteriota</taxon>
        <taxon>Stenosarchaea group</taxon>
        <taxon>Methanomicrobia</taxon>
        <taxon>Methanomicrobiales</taxon>
        <taxon>Methanomicrobiaceae</taxon>
        <taxon>Methanoculleus</taxon>
    </lineage>
</organism>
<reference evidence="1" key="1">
    <citation type="submission" date="2019-05" db="EMBL/GenBank/DDBJ databases">
        <title>Isolation and characterization of methanogens from the cold seep sediment at Four-Way Closure Ridge.</title>
        <authorList>
            <person name="You Y.-T."/>
            <person name="Chen S.-C."/>
            <person name="Zhang W.-L."/>
            <person name="Lai M.-C."/>
        </authorList>
    </citation>
    <scope>NUCLEOTIDE SEQUENCE</scope>
    <source>
        <strain evidence="1">FWC-SCC3</strain>
    </source>
</reference>
<dbReference type="Proteomes" id="UP001168423">
    <property type="component" value="Unassembled WGS sequence"/>
</dbReference>
<comment type="caution">
    <text evidence="1">The sequence shown here is derived from an EMBL/GenBank/DDBJ whole genome shotgun (WGS) entry which is preliminary data.</text>
</comment>
<protein>
    <submittedName>
        <fullName evidence="1">Uncharacterized protein</fullName>
    </submittedName>
</protein>
<evidence type="ECO:0000313" key="2">
    <source>
        <dbReference type="Proteomes" id="UP001168423"/>
    </source>
</evidence>
<keyword evidence="2" id="KW-1185">Reference proteome</keyword>
<dbReference type="EMBL" id="VCYI01000018">
    <property type="protein sequence ID" value="MDN7013723.1"/>
    <property type="molecule type" value="Genomic_DNA"/>
</dbReference>
<evidence type="ECO:0000313" key="1">
    <source>
        <dbReference type="EMBL" id="MDN7013723.1"/>
    </source>
</evidence>
<gene>
    <name evidence="1" type="ORF">FGW20_11905</name>
</gene>
<accession>A0ABT8M541</accession>
<proteinExistence type="predicted"/>